<gene>
    <name evidence="5" type="ORF">PHAECO_LOCUS11736</name>
</gene>
<evidence type="ECO:0000313" key="6">
    <source>
        <dbReference type="Proteomes" id="UP001153737"/>
    </source>
</evidence>
<evidence type="ECO:0000259" key="3">
    <source>
        <dbReference type="PROSITE" id="PS50404"/>
    </source>
</evidence>
<dbReference type="SUPFAM" id="SSF47616">
    <property type="entry name" value="GST C-terminal domain-like"/>
    <property type="match status" value="1"/>
</dbReference>
<feature type="domain" description="GST C-terminal" evidence="4">
    <location>
        <begin position="101"/>
        <end position="226"/>
    </location>
</feature>
<dbReference type="FunFam" id="1.20.1050.10:FF:000009">
    <property type="entry name" value="Glutathione S-transferase omega-1"/>
    <property type="match status" value="1"/>
</dbReference>
<dbReference type="GO" id="GO:0006749">
    <property type="term" value="P:glutathione metabolic process"/>
    <property type="evidence" value="ECO:0007669"/>
    <property type="project" value="TreeGrafter"/>
</dbReference>
<dbReference type="PANTHER" id="PTHR43968:SF6">
    <property type="entry name" value="GLUTATHIONE S-TRANSFERASE OMEGA"/>
    <property type="match status" value="1"/>
</dbReference>
<feature type="domain" description="GST N-terminal" evidence="3">
    <location>
        <begin position="18"/>
        <end position="96"/>
    </location>
</feature>
<dbReference type="SUPFAM" id="SSF52833">
    <property type="entry name" value="Thioredoxin-like"/>
    <property type="match status" value="1"/>
</dbReference>
<dbReference type="PROSITE" id="PS50404">
    <property type="entry name" value="GST_NTER"/>
    <property type="match status" value="1"/>
</dbReference>
<dbReference type="Proteomes" id="UP001153737">
    <property type="component" value="Chromosome 8"/>
</dbReference>
<dbReference type="GO" id="GO:0045174">
    <property type="term" value="F:glutathione dehydrogenase (ascorbate) activity"/>
    <property type="evidence" value="ECO:0007669"/>
    <property type="project" value="TreeGrafter"/>
</dbReference>
<dbReference type="Pfam" id="PF13417">
    <property type="entry name" value="GST_N_3"/>
    <property type="match status" value="1"/>
</dbReference>
<sequence>MSTKHLTIGSEDPPRKDGLLRIYAMKFCPYAQRALLVLKAKQIPHEVVYISLFQKPEWYHKIHPEGKVPALVDGSNVIVESTDICDYLDEKYPENPLYPAEPEAKNRDKEVIKLVAPVTNAFARCAFTDEIRSPEAWLKLFLSPLQDLEDELANRGTKFFGGDKPGMIDFMLWPWAERSGCIGIRLGYKLPFKDEDIPLIRQWKKDMGQQPVCQELLVNGERFWKIASCKLTGIEPPYDEV</sequence>
<keyword evidence="2" id="KW-0560">Oxidoreductase</keyword>
<dbReference type="Gene3D" id="1.20.1050.10">
    <property type="match status" value="1"/>
</dbReference>
<accession>A0A9P0DXP1</accession>
<protein>
    <submittedName>
        <fullName evidence="5">Uncharacterized protein</fullName>
    </submittedName>
</protein>
<dbReference type="EMBL" id="OU896714">
    <property type="protein sequence ID" value="CAH1180452.1"/>
    <property type="molecule type" value="Genomic_DNA"/>
</dbReference>
<evidence type="ECO:0000256" key="2">
    <source>
        <dbReference type="ARBA" id="ARBA00023002"/>
    </source>
</evidence>
<dbReference type="GO" id="GO:0004364">
    <property type="term" value="F:glutathione transferase activity"/>
    <property type="evidence" value="ECO:0007669"/>
    <property type="project" value="InterPro"/>
</dbReference>
<evidence type="ECO:0000256" key="1">
    <source>
        <dbReference type="ARBA" id="ARBA00011067"/>
    </source>
</evidence>
<dbReference type="PROSITE" id="PS50405">
    <property type="entry name" value="GST_CTER"/>
    <property type="match status" value="1"/>
</dbReference>
<evidence type="ECO:0000313" key="5">
    <source>
        <dbReference type="EMBL" id="CAH1180452.1"/>
    </source>
</evidence>
<dbReference type="PANTHER" id="PTHR43968">
    <property type="match status" value="1"/>
</dbReference>
<dbReference type="SFLD" id="SFLDS00019">
    <property type="entry name" value="Glutathione_Transferase_(cytos"/>
    <property type="match status" value="1"/>
</dbReference>
<dbReference type="InterPro" id="IPR050983">
    <property type="entry name" value="GST_Omega/HSP26"/>
</dbReference>
<dbReference type="InterPro" id="IPR010987">
    <property type="entry name" value="Glutathione-S-Trfase_C-like"/>
</dbReference>
<organism evidence="5 6">
    <name type="scientific">Phaedon cochleariae</name>
    <name type="common">Mustard beetle</name>
    <dbReference type="NCBI Taxonomy" id="80249"/>
    <lineage>
        <taxon>Eukaryota</taxon>
        <taxon>Metazoa</taxon>
        <taxon>Ecdysozoa</taxon>
        <taxon>Arthropoda</taxon>
        <taxon>Hexapoda</taxon>
        <taxon>Insecta</taxon>
        <taxon>Pterygota</taxon>
        <taxon>Neoptera</taxon>
        <taxon>Endopterygota</taxon>
        <taxon>Coleoptera</taxon>
        <taxon>Polyphaga</taxon>
        <taxon>Cucujiformia</taxon>
        <taxon>Chrysomeloidea</taxon>
        <taxon>Chrysomelidae</taxon>
        <taxon>Chrysomelinae</taxon>
        <taxon>Chrysomelini</taxon>
        <taxon>Phaedon</taxon>
    </lineage>
</organism>
<dbReference type="InterPro" id="IPR004045">
    <property type="entry name" value="Glutathione_S-Trfase_N"/>
</dbReference>
<comment type="similarity">
    <text evidence="1">Belongs to the GST superfamily. Omega family.</text>
</comment>
<dbReference type="AlphaFoldDB" id="A0A9P0DXP1"/>
<dbReference type="InterPro" id="IPR040079">
    <property type="entry name" value="Glutathione_S-Trfase"/>
</dbReference>
<dbReference type="OrthoDB" id="4951845at2759"/>
<dbReference type="InterPro" id="IPR005442">
    <property type="entry name" value="GST_omega"/>
</dbReference>
<evidence type="ECO:0000259" key="4">
    <source>
        <dbReference type="PROSITE" id="PS50405"/>
    </source>
</evidence>
<keyword evidence="6" id="KW-1185">Reference proteome</keyword>
<proteinExistence type="inferred from homology"/>
<dbReference type="FunFam" id="3.40.30.10:FF:000123">
    <property type="entry name" value="Glutathione transferase o1"/>
    <property type="match status" value="1"/>
</dbReference>
<dbReference type="SFLD" id="SFLDG00358">
    <property type="entry name" value="Main_(cytGST)"/>
    <property type="match status" value="1"/>
</dbReference>
<dbReference type="Gene3D" id="3.40.30.10">
    <property type="entry name" value="Glutaredoxin"/>
    <property type="match status" value="1"/>
</dbReference>
<dbReference type="InterPro" id="IPR036282">
    <property type="entry name" value="Glutathione-S-Trfase_C_sf"/>
</dbReference>
<reference evidence="5" key="1">
    <citation type="submission" date="2022-01" db="EMBL/GenBank/DDBJ databases">
        <authorList>
            <person name="King R."/>
        </authorList>
    </citation>
    <scope>NUCLEOTIDE SEQUENCE</scope>
</reference>
<reference evidence="5" key="2">
    <citation type="submission" date="2022-10" db="EMBL/GenBank/DDBJ databases">
        <authorList>
            <consortium name="ENA_rothamsted_submissions"/>
            <consortium name="culmorum"/>
            <person name="King R."/>
        </authorList>
    </citation>
    <scope>NUCLEOTIDE SEQUENCE</scope>
</reference>
<dbReference type="InterPro" id="IPR036249">
    <property type="entry name" value="Thioredoxin-like_sf"/>
</dbReference>
<name>A0A9P0DXP1_PHACE</name>
<dbReference type="Pfam" id="PF13410">
    <property type="entry name" value="GST_C_2"/>
    <property type="match status" value="1"/>
</dbReference>
<dbReference type="PRINTS" id="PR01625">
    <property type="entry name" value="GSTRNSFRASEO"/>
</dbReference>
<dbReference type="GO" id="GO:0005737">
    <property type="term" value="C:cytoplasm"/>
    <property type="evidence" value="ECO:0007669"/>
    <property type="project" value="InterPro"/>
</dbReference>